<dbReference type="Gene3D" id="2.40.128.140">
    <property type="entry name" value="Outer membrane protein"/>
    <property type="match status" value="1"/>
</dbReference>
<name>A0ABW5LUB0_9FLAO</name>
<dbReference type="RefSeq" id="WP_379667120.1">
    <property type="nucleotide sequence ID" value="NZ_JBHULH010000009.1"/>
</dbReference>
<gene>
    <name evidence="1" type="ORF">ACFSRZ_13635</name>
</gene>
<dbReference type="InterPro" id="IPR018707">
    <property type="entry name" value="LpxR"/>
</dbReference>
<organism evidence="1 2">
    <name type="scientific">Pseudotenacibaculum haliotis</name>
    <dbReference type="NCBI Taxonomy" id="1862138"/>
    <lineage>
        <taxon>Bacteria</taxon>
        <taxon>Pseudomonadati</taxon>
        <taxon>Bacteroidota</taxon>
        <taxon>Flavobacteriia</taxon>
        <taxon>Flavobacteriales</taxon>
        <taxon>Flavobacteriaceae</taxon>
        <taxon>Pseudotenacibaculum</taxon>
    </lineage>
</organism>
<reference evidence="2" key="1">
    <citation type="journal article" date="2019" name="Int. J. Syst. Evol. Microbiol.">
        <title>The Global Catalogue of Microorganisms (GCM) 10K type strain sequencing project: providing services to taxonomists for standard genome sequencing and annotation.</title>
        <authorList>
            <consortium name="The Broad Institute Genomics Platform"/>
            <consortium name="The Broad Institute Genome Sequencing Center for Infectious Disease"/>
            <person name="Wu L."/>
            <person name="Ma J."/>
        </authorList>
    </citation>
    <scope>NUCLEOTIDE SEQUENCE [LARGE SCALE GENOMIC DNA]</scope>
    <source>
        <strain evidence="2">KCTC 52127</strain>
    </source>
</reference>
<dbReference type="InterPro" id="IPR037107">
    <property type="entry name" value="Put_OMP_sf"/>
</dbReference>
<proteinExistence type="predicted"/>
<evidence type="ECO:0000313" key="2">
    <source>
        <dbReference type="Proteomes" id="UP001597508"/>
    </source>
</evidence>
<keyword evidence="2" id="KW-1185">Reference proteome</keyword>
<comment type="caution">
    <text evidence="1">The sequence shown here is derived from an EMBL/GenBank/DDBJ whole genome shotgun (WGS) entry which is preliminary data.</text>
</comment>
<dbReference type="Pfam" id="PF09982">
    <property type="entry name" value="LpxR"/>
    <property type="match status" value="1"/>
</dbReference>
<evidence type="ECO:0000313" key="1">
    <source>
        <dbReference type="EMBL" id="MFD2568413.1"/>
    </source>
</evidence>
<dbReference type="EMBL" id="JBHULH010000009">
    <property type="protein sequence ID" value="MFD2568413.1"/>
    <property type="molecule type" value="Genomic_DNA"/>
</dbReference>
<sequence length="315" mass="36736">MRIPFFLLFIFVSTSIFSQQKFSKEFSFITDNDLYVSGVKDQYYTNGIFMSYRYLSKNPGKLSKKIYELQLGHEIYTPFKSTVLFISEHDRPFAAHLYGSLGIVRAYKNRSILKTNVLLGILGEDALGKELQNFIHDIYNFRTPVGWRYQIRNTLSLNFDVEYIKSLGTNSTEHFDINFISKLRLGTIFNEGTVGFMGRIGFKQLQPIDNSIAFGTHLNNEDTSYTRGIESFLFYKTSLSLVLYDATIQGSLFNDDSPITFDPRSLRFDFQLGYQFTANKWHFGYVYHYHSNKLSNLRRDKGNDYGRIFINYLFN</sequence>
<dbReference type="Proteomes" id="UP001597508">
    <property type="component" value="Unassembled WGS sequence"/>
</dbReference>
<accession>A0ABW5LUB0</accession>
<protein>
    <submittedName>
        <fullName evidence="1">Lipid A deacylase LpxR family protein</fullName>
    </submittedName>
</protein>